<name>A0A521FAY2_9RHOB</name>
<dbReference type="PANTHER" id="PTHR41328:SF2">
    <property type="entry name" value="TERMINASE SMALL SUBUNIT"/>
    <property type="match status" value="1"/>
</dbReference>
<evidence type="ECO:0000256" key="2">
    <source>
        <dbReference type="ARBA" id="ARBA00023219"/>
    </source>
</evidence>
<reference evidence="4 5" key="1">
    <citation type="submission" date="2017-05" db="EMBL/GenBank/DDBJ databases">
        <authorList>
            <person name="Varghese N."/>
            <person name="Submissions S."/>
        </authorList>
    </citation>
    <scope>NUCLEOTIDE SEQUENCE [LARGE SCALE GENOMIC DNA]</scope>
    <source>
        <strain evidence="4 5">DSM 29506</strain>
    </source>
</reference>
<evidence type="ECO:0000256" key="3">
    <source>
        <dbReference type="SAM" id="MobiDB-lite"/>
    </source>
</evidence>
<dbReference type="GO" id="GO:0051276">
    <property type="term" value="P:chromosome organization"/>
    <property type="evidence" value="ECO:0007669"/>
    <property type="project" value="InterPro"/>
</dbReference>
<proteinExistence type="predicted"/>
<protein>
    <submittedName>
        <fullName evidence="4">Terminase small subunit</fullName>
    </submittedName>
</protein>
<dbReference type="EMBL" id="FXTO01000026">
    <property type="protein sequence ID" value="SMO93296.1"/>
    <property type="molecule type" value="Genomic_DNA"/>
</dbReference>
<sequence length="300" mass="32897">MSRTTPGDTAWLDAFELTPRQRDFVLAYLQDPNAKQAALAAGYAERSAQMQGSRLISNDKVGDAITEGRKLIEQAAMMDADRIARRWADIATADTTDLVQNIIGACRYCYGTNHDHQWKTPREYREALEDAARSLFEDDDLIAAAISGQIEDGRLPNDAGGYGYRITDDPNPACPECAGLGIEYVRIADTRKLTGPALLLYDGVEETKQGRKVKLQDRAKALDSLAKHLGMFAGKVDPEEINPLERLAQALVANATAVPVRADPTPDRRTPAGHPLDQSAPDPSEDENQSTYQDDEDVDP</sequence>
<organism evidence="4 5">
    <name type="scientific">Thalassovita litoralis</name>
    <dbReference type="NCBI Taxonomy" id="1010611"/>
    <lineage>
        <taxon>Bacteria</taxon>
        <taxon>Pseudomonadati</taxon>
        <taxon>Pseudomonadota</taxon>
        <taxon>Alphaproteobacteria</taxon>
        <taxon>Rhodobacterales</taxon>
        <taxon>Roseobacteraceae</taxon>
        <taxon>Thalassovita</taxon>
    </lineage>
</organism>
<dbReference type="InterPro" id="IPR038713">
    <property type="entry name" value="Terminase_Gp1_N_sf"/>
</dbReference>
<dbReference type="InterPro" id="IPR005335">
    <property type="entry name" value="Terminase_ssu"/>
</dbReference>
<dbReference type="InterPro" id="IPR052404">
    <property type="entry name" value="SPP1-like_terminase"/>
</dbReference>
<feature type="region of interest" description="Disordered" evidence="3">
    <location>
        <begin position="256"/>
        <end position="300"/>
    </location>
</feature>
<dbReference type="AlphaFoldDB" id="A0A521FAY2"/>
<dbReference type="Pfam" id="PF03592">
    <property type="entry name" value="Terminase_2"/>
    <property type="match status" value="1"/>
</dbReference>
<dbReference type="OrthoDB" id="8227562at2"/>
<gene>
    <name evidence="4" type="ORF">SAMN06265173_12615</name>
</gene>
<dbReference type="Gene3D" id="1.10.10.1400">
    <property type="entry name" value="Terminase, small subunit, N-terminal DNA-binding domain, HTH motif"/>
    <property type="match status" value="1"/>
</dbReference>
<evidence type="ECO:0000256" key="1">
    <source>
        <dbReference type="ARBA" id="ARBA00022612"/>
    </source>
</evidence>
<dbReference type="PANTHER" id="PTHR41328">
    <property type="entry name" value="TERMINASE SMALL SUBUNIT-RELATED"/>
    <property type="match status" value="1"/>
</dbReference>
<keyword evidence="1" id="KW-1188">Viral release from host cell</keyword>
<keyword evidence="5" id="KW-1185">Reference proteome</keyword>
<accession>A0A521FAY2</accession>
<dbReference type="RefSeq" id="WP_142494334.1">
    <property type="nucleotide sequence ID" value="NZ_FXTO01000026.1"/>
</dbReference>
<evidence type="ECO:0000313" key="5">
    <source>
        <dbReference type="Proteomes" id="UP000316030"/>
    </source>
</evidence>
<feature type="compositionally biased region" description="Acidic residues" evidence="3">
    <location>
        <begin position="283"/>
        <end position="300"/>
    </location>
</feature>
<keyword evidence="2" id="KW-0231">Viral genome packaging</keyword>
<dbReference type="Proteomes" id="UP000316030">
    <property type="component" value="Unassembled WGS sequence"/>
</dbReference>
<evidence type="ECO:0000313" key="4">
    <source>
        <dbReference type="EMBL" id="SMO93296.1"/>
    </source>
</evidence>